<keyword evidence="3" id="KW-1185">Reference proteome</keyword>
<dbReference type="Proteomes" id="UP001054837">
    <property type="component" value="Unassembled WGS sequence"/>
</dbReference>
<proteinExistence type="predicted"/>
<dbReference type="EMBL" id="BPLQ01003839">
    <property type="protein sequence ID" value="GIY03697.1"/>
    <property type="molecule type" value="Genomic_DNA"/>
</dbReference>
<evidence type="ECO:0000313" key="2">
    <source>
        <dbReference type="EMBL" id="GIY03697.1"/>
    </source>
</evidence>
<feature type="region of interest" description="Disordered" evidence="1">
    <location>
        <begin position="27"/>
        <end position="66"/>
    </location>
</feature>
<protein>
    <submittedName>
        <fullName evidence="2">Uncharacterized protein</fullName>
    </submittedName>
</protein>
<comment type="caution">
    <text evidence="2">The sequence shown here is derived from an EMBL/GenBank/DDBJ whole genome shotgun (WGS) entry which is preliminary data.</text>
</comment>
<dbReference type="AlphaFoldDB" id="A0AAV4Q348"/>
<feature type="compositionally biased region" description="Basic and acidic residues" evidence="1">
    <location>
        <begin position="49"/>
        <end position="62"/>
    </location>
</feature>
<evidence type="ECO:0000313" key="3">
    <source>
        <dbReference type="Proteomes" id="UP001054837"/>
    </source>
</evidence>
<reference evidence="2 3" key="1">
    <citation type="submission" date="2021-06" db="EMBL/GenBank/DDBJ databases">
        <title>Caerostris darwini draft genome.</title>
        <authorList>
            <person name="Kono N."/>
            <person name="Arakawa K."/>
        </authorList>
    </citation>
    <scope>NUCLEOTIDE SEQUENCE [LARGE SCALE GENOMIC DNA]</scope>
</reference>
<sequence length="131" mass="14573">MRHTHCERPNLYSVPCVQPPVAVAPPAGHSERLKGHRQVLSDSFPNREGFSDSMEREREFRPPTHPLRLGGHGRLLWGVGVEGRVERRHLTFPLHASLRKCVAGSGKGEGSVYLSAFGRRERGGEEQSADD</sequence>
<evidence type="ECO:0000256" key="1">
    <source>
        <dbReference type="SAM" id="MobiDB-lite"/>
    </source>
</evidence>
<organism evidence="2 3">
    <name type="scientific">Caerostris darwini</name>
    <dbReference type="NCBI Taxonomy" id="1538125"/>
    <lineage>
        <taxon>Eukaryota</taxon>
        <taxon>Metazoa</taxon>
        <taxon>Ecdysozoa</taxon>
        <taxon>Arthropoda</taxon>
        <taxon>Chelicerata</taxon>
        <taxon>Arachnida</taxon>
        <taxon>Araneae</taxon>
        <taxon>Araneomorphae</taxon>
        <taxon>Entelegynae</taxon>
        <taxon>Araneoidea</taxon>
        <taxon>Araneidae</taxon>
        <taxon>Caerostris</taxon>
    </lineage>
</organism>
<gene>
    <name evidence="2" type="ORF">CDAR_526921</name>
</gene>
<name>A0AAV4Q348_9ARAC</name>
<accession>A0AAV4Q348</accession>